<dbReference type="SUPFAM" id="SSF50729">
    <property type="entry name" value="PH domain-like"/>
    <property type="match status" value="1"/>
</dbReference>
<dbReference type="PROSITE" id="PS50212">
    <property type="entry name" value="RASGEF_NTER"/>
    <property type="match status" value="1"/>
</dbReference>
<feature type="compositionally biased region" description="Basic and acidic residues" evidence="3">
    <location>
        <begin position="844"/>
        <end position="864"/>
    </location>
</feature>
<keyword evidence="8" id="KW-1185">Reference proteome</keyword>
<keyword evidence="1" id="KW-0343">GTPase activation</keyword>
<dbReference type="Proteomes" id="UP000298061">
    <property type="component" value="Unassembled WGS sequence"/>
</dbReference>
<feature type="domain" description="PH" evidence="4">
    <location>
        <begin position="949"/>
        <end position="983"/>
    </location>
</feature>
<evidence type="ECO:0000259" key="6">
    <source>
        <dbReference type="PROSITE" id="PS50238"/>
    </source>
</evidence>
<dbReference type="AlphaFoldDB" id="A0A4Z0A509"/>
<dbReference type="InterPro" id="IPR023578">
    <property type="entry name" value="Ras_GEF_dom_sf"/>
</dbReference>
<evidence type="ECO:0000313" key="7">
    <source>
        <dbReference type="EMBL" id="TFY81474.1"/>
    </source>
</evidence>
<organism evidence="7 8">
    <name type="scientific">Hericium alpestre</name>
    <dbReference type="NCBI Taxonomy" id="135208"/>
    <lineage>
        <taxon>Eukaryota</taxon>
        <taxon>Fungi</taxon>
        <taxon>Dikarya</taxon>
        <taxon>Basidiomycota</taxon>
        <taxon>Agaricomycotina</taxon>
        <taxon>Agaricomycetes</taxon>
        <taxon>Russulales</taxon>
        <taxon>Hericiaceae</taxon>
        <taxon>Hericium</taxon>
    </lineage>
</organism>
<proteinExistence type="predicted"/>
<dbReference type="PANTHER" id="PTHR23176:SF0">
    <property type="entry name" value="RHO GTPASE ACTIVATING PROTEIN AT 19D, ISOFORM D"/>
    <property type="match status" value="1"/>
</dbReference>
<feature type="compositionally biased region" description="Polar residues" evidence="3">
    <location>
        <begin position="258"/>
        <end position="270"/>
    </location>
</feature>
<feature type="region of interest" description="Disordered" evidence="3">
    <location>
        <begin position="844"/>
        <end position="886"/>
    </location>
</feature>
<dbReference type="SUPFAM" id="SSF48350">
    <property type="entry name" value="GTPase activation domain, GAP"/>
    <property type="match status" value="1"/>
</dbReference>
<feature type="region of interest" description="Disordered" evidence="3">
    <location>
        <begin position="1220"/>
        <end position="1270"/>
    </location>
</feature>
<dbReference type="STRING" id="135208.A0A4Z0A509"/>
<dbReference type="InterPro" id="IPR011993">
    <property type="entry name" value="PH-like_dom_sf"/>
</dbReference>
<keyword evidence="2" id="KW-0344">Guanine-nucleotide releasing factor</keyword>
<evidence type="ECO:0008006" key="9">
    <source>
        <dbReference type="Google" id="ProtNLM"/>
    </source>
</evidence>
<dbReference type="GO" id="GO:0005085">
    <property type="term" value="F:guanyl-nucleotide exchange factor activity"/>
    <property type="evidence" value="ECO:0007669"/>
    <property type="project" value="UniProtKB-KW"/>
</dbReference>
<dbReference type="GO" id="GO:0005737">
    <property type="term" value="C:cytoplasm"/>
    <property type="evidence" value="ECO:0007669"/>
    <property type="project" value="TreeGrafter"/>
</dbReference>
<dbReference type="InterPro" id="IPR000198">
    <property type="entry name" value="RhoGAP_dom"/>
</dbReference>
<sequence length="1270" mass="142490">VLAIVEAWVGQGCAKVEVESRMTPWGGECRETVRKTLERAKGKGKDDVDVFEVVALREAKGTFEDFRTALELCPRGGNVAEEDVPGDVERLVDAWEELCATGGGMGNVASQFIHVDQFMSLSLAAESRRKGLYEPYFWTKASAPPPGLHPLVPLLFPEPIPVVTLINRAQLWRGRLESGAQRLNVQDLPALRKSDIGFRPMESPQRRSFGTVGGFNTIDCDGTVLPIWEGELLLLIQPGDTTPSRPGSRAPSRPTSTITDAAPNSDSRPTMSRVPSIRVRPGSSHALDRKTSLARRNSLPSISARTSLVIPEHPSERPVRVVVQAGTLDRLVEVLAHGLPGVSVSIADDNGEMPLREGMTRDVKLDRSDFATVWWNVFRSFVSPLVFFELLRKRYVSASMPGFSAVDDLLQIARIRREVLDVIIEWLQNGHGAQDILDDSALYPAIHAFLSGISEHDIPESTAKEDSSVVQAWTGLKQTLQNARTAFAAHTMRPPILSLASSEPLASVLETHTFTSEAPDLDKVTPEELVDNLDAMACAAFRNVTEEDLFVASDLLEVQTADRLGWFMNRDPSINADDIEIQTVYSHLTGVQPSSMISELTQDELFRLLPPGLRSCIRAHLVLRKWIITKLVAPRLTILVRQTRMELVLRAIEICRRRSENSADADLPIIDPPVSLPSSRAWSTVASSRGVMIDSLVAFFVKPVCGASPGKWPLTADMGWTLERMLEVISLPDVLDSSTSDSRNLVNFDKRRHLCNLIDTTPVVSSVQRSRRRRDIDRRDFERLNNIEREVNSIHLDLRAVREDAYREACQVGVTNAPKRTQRPFQRLISAQQEKNKRDRLLRDRLGKERKQEQQRNDKRDDYLTKAMNNRRPYTAAQRQHRMKKSGSSSFFQNLMRPISNAFALDSVEISTVRRTAAELDFVPSGKPALVLSVVDARVSQFINYTRSYTFQLDTEDGGHYLLQAASRPEMMKWIQTIDRVSKTAAKRRLTYLGNSPKPQLADHIHDRLTTASRDPTAVFGVDLEFLLKRESRGAEVPPGTVPSFIERCLSEVEARGLSEVGIYRIAGASSEVNGLKEALNRGEWPVTQMTDIYAVCDLIKSWFRVLPEPVFPSYSYHDIVEAMKIEDFNTRLARMRTVVHALPRYNFDLLKRVVEHLDKVTDYEEHNQMGSDALAIVFSPNLMRAPHNDFVMIMANMPYTNKLVKALMTHSHTIFDEEDNDAEADQEEDEFDEPIPEEDEEPESEYLGSPQIGFPTSENISEQAASQDP</sequence>
<feature type="region of interest" description="Disordered" evidence="3">
    <location>
        <begin position="238"/>
        <end position="291"/>
    </location>
</feature>
<evidence type="ECO:0000313" key="8">
    <source>
        <dbReference type="Proteomes" id="UP000298061"/>
    </source>
</evidence>
<feature type="domain" description="Rho-GAP" evidence="6">
    <location>
        <begin position="1022"/>
        <end position="1216"/>
    </location>
</feature>
<dbReference type="PANTHER" id="PTHR23176">
    <property type="entry name" value="RHO/RAC/CDC GTPASE-ACTIVATING PROTEIN"/>
    <property type="match status" value="1"/>
</dbReference>
<dbReference type="Gene3D" id="2.30.29.30">
    <property type="entry name" value="Pleckstrin-homology domain (PH domain)/Phosphotyrosine-binding domain (PTB)"/>
    <property type="match status" value="1"/>
</dbReference>
<dbReference type="Pfam" id="PF00620">
    <property type="entry name" value="RhoGAP"/>
    <property type="match status" value="1"/>
</dbReference>
<feature type="compositionally biased region" description="Low complexity" evidence="3">
    <location>
        <begin position="241"/>
        <end position="257"/>
    </location>
</feature>
<feature type="compositionally biased region" description="Polar residues" evidence="3">
    <location>
        <begin position="1255"/>
        <end position="1270"/>
    </location>
</feature>
<evidence type="ECO:0000256" key="1">
    <source>
        <dbReference type="ARBA" id="ARBA00022468"/>
    </source>
</evidence>
<evidence type="ECO:0000259" key="5">
    <source>
        <dbReference type="PROSITE" id="PS50212"/>
    </source>
</evidence>
<dbReference type="InterPro" id="IPR000651">
    <property type="entry name" value="Ras-like_Gua-exchang_fac_N"/>
</dbReference>
<dbReference type="InterPro" id="IPR001849">
    <property type="entry name" value="PH_domain"/>
</dbReference>
<evidence type="ECO:0000256" key="2">
    <source>
        <dbReference type="PROSITE-ProRule" id="PRU00135"/>
    </source>
</evidence>
<dbReference type="OrthoDB" id="79452at2759"/>
<comment type="caution">
    <text evidence="7">The sequence shown here is derived from an EMBL/GenBank/DDBJ whole genome shotgun (WGS) entry which is preliminary data.</text>
</comment>
<protein>
    <recommendedName>
        <fullName evidence="9">Rho-GAP domain-containing protein</fullName>
    </recommendedName>
</protein>
<dbReference type="GO" id="GO:0007165">
    <property type="term" value="P:signal transduction"/>
    <property type="evidence" value="ECO:0007669"/>
    <property type="project" value="InterPro"/>
</dbReference>
<feature type="non-terminal residue" evidence="7">
    <location>
        <position position="1"/>
    </location>
</feature>
<reference evidence="7 8" key="1">
    <citation type="submission" date="2019-02" db="EMBL/GenBank/DDBJ databases">
        <title>Genome sequencing of the rare red list fungi Hericium alpestre (H. flagellum).</title>
        <authorList>
            <person name="Buettner E."/>
            <person name="Kellner H."/>
        </authorList>
    </citation>
    <scope>NUCLEOTIDE SEQUENCE [LARGE SCALE GENOMIC DNA]</scope>
    <source>
        <strain evidence="7 8">DSM 108284</strain>
    </source>
</reference>
<dbReference type="PROSITE" id="PS50238">
    <property type="entry name" value="RHOGAP"/>
    <property type="match status" value="1"/>
</dbReference>
<dbReference type="PROSITE" id="PS50003">
    <property type="entry name" value="PH_DOMAIN"/>
    <property type="match status" value="1"/>
</dbReference>
<dbReference type="GO" id="GO:0005096">
    <property type="term" value="F:GTPase activator activity"/>
    <property type="evidence" value="ECO:0007669"/>
    <property type="project" value="UniProtKB-KW"/>
</dbReference>
<dbReference type="SUPFAM" id="SSF48366">
    <property type="entry name" value="Ras GEF"/>
    <property type="match status" value="1"/>
</dbReference>
<evidence type="ECO:0000259" key="4">
    <source>
        <dbReference type="PROSITE" id="PS50003"/>
    </source>
</evidence>
<dbReference type="Gene3D" id="1.10.555.10">
    <property type="entry name" value="Rho GTPase activation protein"/>
    <property type="match status" value="1"/>
</dbReference>
<name>A0A4Z0A509_9AGAM</name>
<feature type="compositionally biased region" description="Acidic residues" evidence="3">
    <location>
        <begin position="1220"/>
        <end position="1245"/>
    </location>
</feature>
<dbReference type="InterPro" id="IPR008936">
    <property type="entry name" value="Rho_GTPase_activation_prot"/>
</dbReference>
<dbReference type="EMBL" id="SFCI01000208">
    <property type="protein sequence ID" value="TFY81474.1"/>
    <property type="molecule type" value="Genomic_DNA"/>
</dbReference>
<dbReference type="Gene3D" id="1.20.870.10">
    <property type="entry name" value="Son of sevenless (SoS) protein Chain: S domain 1"/>
    <property type="match status" value="1"/>
</dbReference>
<accession>A0A4Z0A509</accession>
<evidence type="ECO:0000256" key="3">
    <source>
        <dbReference type="SAM" id="MobiDB-lite"/>
    </source>
</evidence>
<dbReference type="CDD" id="cd00159">
    <property type="entry name" value="RhoGAP"/>
    <property type="match status" value="1"/>
</dbReference>
<dbReference type="SMART" id="SM00324">
    <property type="entry name" value="RhoGAP"/>
    <property type="match status" value="1"/>
</dbReference>
<dbReference type="InterPro" id="IPR050729">
    <property type="entry name" value="Rho-GAP"/>
</dbReference>
<gene>
    <name evidence="7" type="ORF">EWM64_g2531</name>
</gene>
<feature type="domain" description="N-terminal Ras-GEF" evidence="5">
    <location>
        <begin position="319"/>
        <end position="474"/>
    </location>
</feature>